<dbReference type="AlphaFoldDB" id="A0AAD9LMB7"/>
<feature type="domain" description="DUF6818" evidence="1">
    <location>
        <begin position="20"/>
        <end position="97"/>
    </location>
</feature>
<dbReference type="InterPro" id="IPR049203">
    <property type="entry name" value="DUF6818"/>
</dbReference>
<reference evidence="2" key="1">
    <citation type="submission" date="2023-08" db="EMBL/GenBank/DDBJ databases">
        <title>Reference Genome Resource for the Citrus Pathogen Phytophthora citrophthora.</title>
        <authorList>
            <person name="Moller H."/>
            <person name="Coetzee B."/>
            <person name="Rose L.J."/>
            <person name="Van Niekerk J.M."/>
        </authorList>
    </citation>
    <scope>NUCLEOTIDE SEQUENCE</scope>
    <source>
        <strain evidence="2">STE-U-9442</strain>
    </source>
</reference>
<name>A0AAD9LMB7_9STRA</name>
<dbReference type="PANTHER" id="PTHR34409">
    <property type="entry name" value="SET DOMAIN-CONTAINING PROTEIN"/>
    <property type="match status" value="1"/>
</dbReference>
<gene>
    <name evidence="2" type="ORF">P3T76_005897</name>
</gene>
<evidence type="ECO:0000313" key="3">
    <source>
        <dbReference type="Proteomes" id="UP001259832"/>
    </source>
</evidence>
<keyword evidence="3" id="KW-1185">Reference proteome</keyword>
<evidence type="ECO:0000313" key="2">
    <source>
        <dbReference type="EMBL" id="KAK1942398.1"/>
    </source>
</evidence>
<accession>A0AAD9LMB7</accession>
<comment type="caution">
    <text evidence="2">The sequence shown here is derived from an EMBL/GenBank/DDBJ whole genome shotgun (WGS) entry which is preliminary data.</text>
</comment>
<evidence type="ECO:0000259" key="1">
    <source>
        <dbReference type="Pfam" id="PF20681"/>
    </source>
</evidence>
<dbReference type="Proteomes" id="UP001259832">
    <property type="component" value="Unassembled WGS sequence"/>
</dbReference>
<dbReference type="PANTHER" id="PTHR34409:SF1">
    <property type="entry name" value="MYB-LIKE DOMAIN-CONTAINING PROTEIN"/>
    <property type="match status" value="1"/>
</dbReference>
<organism evidence="2 3">
    <name type="scientific">Phytophthora citrophthora</name>
    <dbReference type="NCBI Taxonomy" id="4793"/>
    <lineage>
        <taxon>Eukaryota</taxon>
        <taxon>Sar</taxon>
        <taxon>Stramenopiles</taxon>
        <taxon>Oomycota</taxon>
        <taxon>Peronosporomycetes</taxon>
        <taxon>Peronosporales</taxon>
        <taxon>Peronosporaceae</taxon>
        <taxon>Phytophthora</taxon>
    </lineage>
</organism>
<sequence length="142" mass="16145">MNYSFPEVMHMLATTQKILPQGKDMWESVAARYNATCAERWPDRDMESLRRKFKGLYGTRKLTSNRNIPTHVRLAKEVKKLIDEASSVFLASDDEDKVVQQHLMPYVVVLLSTNPALPMRLEATASFSEKAKVDSTLALNTL</sequence>
<proteinExistence type="predicted"/>
<protein>
    <recommendedName>
        <fullName evidence="1">DUF6818 domain-containing protein</fullName>
    </recommendedName>
</protein>
<dbReference type="Pfam" id="PF20681">
    <property type="entry name" value="DUF6818"/>
    <property type="match status" value="1"/>
</dbReference>
<dbReference type="EMBL" id="JASMQC010000009">
    <property type="protein sequence ID" value="KAK1942398.1"/>
    <property type="molecule type" value="Genomic_DNA"/>
</dbReference>